<keyword evidence="2" id="KW-1185">Reference proteome</keyword>
<dbReference type="Proteomes" id="UP000075243">
    <property type="component" value="Chromosome 1"/>
</dbReference>
<evidence type="ECO:0000313" key="2">
    <source>
        <dbReference type="Proteomes" id="UP000075243"/>
    </source>
</evidence>
<accession>A0A151UBS9</accession>
<dbReference type="EMBL" id="CM003603">
    <property type="protein sequence ID" value="KYP76775.1"/>
    <property type="molecule type" value="Genomic_DNA"/>
</dbReference>
<name>A0A151UBS9_CAJCA</name>
<dbReference type="AlphaFoldDB" id="A0A151UBS9"/>
<organism evidence="1 2">
    <name type="scientific">Cajanus cajan</name>
    <name type="common">Pigeon pea</name>
    <name type="synonym">Cajanus indicus</name>
    <dbReference type="NCBI Taxonomy" id="3821"/>
    <lineage>
        <taxon>Eukaryota</taxon>
        <taxon>Viridiplantae</taxon>
        <taxon>Streptophyta</taxon>
        <taxon>Embryophyta</taxon>
        <taxon>Tracheophyta</taxon>
        <taxon>Spermatophyta</taxon>
        <taxon>Magnoliopsida</taxon>
        <taxon>eudicotyledons</taxon>
        <taxon>Gunneridae</taxon>
        <taxon>Pentapetalae</taxon>
        <taxon>rosids</taxon>
        <taxon>fabids</taxon>
        <taxon>Fabales</taxon>
        <taxon>Fabaceae</taxon>
        <taxon>Papilionoideae</taxon>
        <taxon>50 kb inversion clade</taxon>
        <taxon>NPAAA clade</taxon>
        <taxon>indigoferoid/millettioid clade</taxon>
        <taxon>Phaseoleae</taxon>
        <taxon>Cajanus</taxon>
    </lineage>
</organism>
<evidence type="ECO:0008006" key="3">
    <source>
        <dbReference type="Google" id="ProtNLM"/>
    </source>
</evidence>
<dbReference type="Gramene" id="C.cajan_20422.t">
    <property type="protein sequence ID" value="C.cajan_20422.t.cds1"/>
    <property type="gene ID" value="C.cajan_20422"/>
</dbReference>
<evidence type="ECO:0000313" key="1">
    <source>
        <dbReference type="EMBL" id="KYP76775.1"/>
    </source>
</evidence>
<reference evidence="1 2" key="1">
    <citation type="journal article" date="2012" name="Nat. Biotechnol.">
        <title>Draft genome sequence of pigeonpea (Cajanus cajan), an orphan legume crop of resource-poor farmers.</title>
        <authorList>
            <person name="Varshney R.K."/>
            <person name="Chen W."/>
            <person name="Li Y."/>
            <person name="Bharti A.K."/>
            <person name="Saxena R.K."/>
            <person name="Schlueter J.A."/>
            <person name="Donoghue M.T."/>
            <person name="Azam S."/>
            <person name="Fan G."/>
            <person name="Whaley A.M."/>
            <person name="Farmer A.D."/>
            <person name="Sheridan J."/>
            <person name="Iwata A."/>
            <person name="Tuteja R."/>
            <person name="Penmetsa R.V."/>
            <person name="Wu W."/>
            <person name="Upadhyaya H.D."/>
            <person name="Yang S.P."/>
            <person name="Shah T."/>
            <person name="Saxena K.B."/>
            <person name="Michael T."/>
            <person name="McCombie W.R."/>
            <person name="Yang B."/>
            <person name="Zhang G."/>
            <person name="Yang H."/>
            <person name="Wang J."/>
            <person name="Spillane C."/>
            <person name="Cook D.R."/>
            <person name="May G.D."/>
            <person name="Xu X."/>
            <person name="Jackson S.A."/>
        </authorList>
    </citation>
    <scope>NUCLEOTIDE SEQUENCE [LARGE SCALE GENOMIC DNA]</scope>
    <source>
        <strain evidence="2">cv. Asha</strain>
    </source>
</reference>
<dbReference type="CDD" id="cd09272">
    <property type="entry name" value="RNase_HI_RT_Ty1"/>
    <property type="match status" value="1"/>
</dbReference>
<protein>
    <recommendedName>
        <fullName evidence="3">Copia protein</fullName>
    </recommendedName>
</protein>
<sequence>MKSIIAYIIYLEPNSISWSCKKHKIVAKSSIEAEYRTIGSTTTKSSRMKHIAIDYHFVRDLVNKKELNVSHVPSSHQLVDLLTKIGVTSSITILRGCVDVIS</sequence>
<proteinExistence type="predicted"/>
<gene>
    <name evidence="1" type="ORF">KK1_021029</name>
</gene>